<dbReference type="Gene3D" id="3.20.20.410">
    <property type="entry name" value="Protein of unknown function UPF0759"/>
    <property type="match status" value="1"/>
</dbReference>
<protein>
    <recommendedName>
        <fullName evidence="3">DUF72 domain-containing protein</fullName>
    </recommendedName>
</protein>
<dbReference type="AlphaFoldDB" id="A0A1T1HGD5"/>
<organism evidence="1 2">
    <name type="scientific">Oceanospirillum linum</name>
    <dbReference type="NCBI Taxonomy" id="966"/>
    <lineage>
        <taxon>Bacteria</taxon>
        <taxon>Pseudomonadati</taxon>
        <taxon>Pseudomonadota</taxon>
        <taxon>Gammaproteobacteria</taxon>
        <taxon>Oceanospirillales</taxon>
        <taxon>Oceanospirillaceae</taxon>
        <taxon>Oceanospirillum</taxon>
    </lineage>
</organism>
<dbReference type="STRING" id="966.BTA35_0204735"/>
<sequence>MGSSQRSVLSRYSSYFSSVEGNTSFYGLPEAQTVQDWYQQTPEHFRFCFKLPRSITHDRLLQVPEEELVTALDRFTLLKEKLGMIFLQLPESFGPERLPLLESFICSLPNSINFSLEVRHQGFFNKDEAERQLNALLMEHSINRVQFDTRALFKNPADDEDTLEALKAKPNLPLHVIATGQNPMVRFITAKDWQSCELNHKVKKINQKVKNQP</sequence>
<keyword evidence="2" id="KW-1185">Reference proteome</keyword>
<dbReference type="EMBL" id="MTSD02000001">
    <property type="protein sequence ID" value="OOV88787.1"/>
    <property type="molecule type" value="Genomic_DNA"/>
</dbReference>
<name>A0A1T1HGD5_OCELI</name>
<proteinExistence type="predicted"/>
<evidence type="ECO:0000313" key="1">
    <source>
        <dbReference type="EMBL" id="OOV88787.1"/>
    </source>
</evidence>
<dbReference type="Proteomes" id="UP000190064">
    <property type="component" value="Unassembled WGS sequence"/>
</dbReference>
<dbReference type="PANTHER" id="PTHR30348">
    <property type="entry name" value="UNCHARACTERIZED PROTEIN YECE"/>
    <property type="match status" value="1"/>
</dbReference>
<dbReference type="Pfam" id="PF01904">
    <property type="entry name" value="DUF72"/>
    <property type="match status" value="1"/>
</dbReference>
<comment type="caution">
    <text evidence="1">The sequence shown here is derived from an EMBL/GenBank/DDBJ whole genome shotgun (WGS) entry which is preliminary data.</text>
</comment>
<dbReference type="InterPro" id="IPR036520">
    <property type="entry name" value="UPF0759_sf"/>
</dbReference>
<accession>A0A1T1HGD5</accession>
<evidence type="ECO:0000313" key="2">
    <source>
        <dbReference type="Proteomes" id="UP000190064"/>
    </source>
</evidence>
<gene>
    <name evidence="1" type="ORF">BTA35_0204735</name>
</gene>
<dbReference type="PANTHER" id="PTHR30348:SF9">
    <property type="entry name" value="UPF0759 PROTEIN YECE"/>
    <property type="match status" value="1"/>
</dbReference>
<evidence type="ECO:0008006" key="3">
    <source>
        <dbReference type="Google" id="ProtNLM"/>
    </source>
</evidence>
<reference evidence="1" key="1">
    <citation type="submission" date="2017-02" db="EMBL/GenBank/DDBJ databases">
        <title>Draft Genome Sequence of the Salt Water Bacterium Oceanospirillum linum ATCC 11336.</title>
        <authorList>
            <person name="Trachtenberg A.M."/>
            <person name="Carney J.G."/>
            <person name="Linnane J.D."/>
            <person name="Rheaume B.A."/>
            <person name="Pitts N.L."/>
            <person name="Mykles D.L."/>
            <person name="Maclea K.S."/>
        </authorList>
    </citation>
    <scope>NUCLEOTIDE SEQUENCE [LARGE SCALE GENOMIC DNA]</scope>
    <source>
        <strain evidence="1">ATCC 11336</strain>
    </source>
</reference>
<dbReference type="SUPFAM" id="SSF117396">
    <property type="entry name" value="TM1631-like"/>
    <property type="match status" value="1"/>
</dbReference>
<dbReference type="InterPro" id="IPR002763">
    <property type="entry name" value="DUF72"/>
</dbReference>